<dbReference type="PANTHER" id="PTHR30572:SF4">
    <property type="entry name" value="ABC TRANSPORTER PERMEASE YTRF"/>
    <property type="match status" value="1"/>
</dbReference>
<feature type="domain" description="ABC3 transporter permease C-terminal" evidence="8">
    <location>
        <begin position="285"/>
        <end position="396"/>
    </location>
</feature>
<evidence type="ECO:0000256" key="1">
    <source>
        <dbReference type="ARBA" id="ARBA00004651"/>
    </source>
</evidence>
<accession>A0A840L3N7</accession>
<evidence type="ECO:0000256" key="2">
    <source>
        <dbReference type="ARBA" id="ARBA00022475"/>
    </source>
</evidence>
<feature type="domain" description="MacB-like periplasmic core" evidence="9">
    <location>
        <begin position="21"/>
        <end position="241"/>
    </location>
</feature>
<evidence type="ECO:0000313" key="11">
    <source>
        <dbReference type="Proteomes" id="UP000562027"/>
    </source>
</evidence>
<dbReference type="Pfam" id="PF12704">
    <property type="entry name" value="MacB_PCD"/>
    <property type="match status" value="1"/>
</dbReference>
<organism evidence="10 11">
    <name type="scientific">Roseateles oligotrophus</name>
    <dbReference type="NCBI Taxonomy" id="1769250"/>
    <lineage>
        <taxon>Bacteria</taxon>
        <taxon>Pseudomonadati</taxon>
        <taxon>Pseudomonadota</taxon>
        <taxon>Betaproteobacteria</taxon>
        <taxon>Burkholderiales</taxon>
        <taxon>Sphaerotilaceae</taxon>
        <taxon>Roseateles</taxon>
    </lineage>
</organism>
<dbReference type="InterPro" id="IPR050250">
    <property type="entry name" value="Macrolide_Exporter_MacB"/>
</dbReference>
<protein>
    <submittedName>
        <fullName evidence="10">Putative ABC transport system permease protein</fullName>
    </submittedName>
</protein>
<dbReference type="InterPro" id="IPR025857">
    <property type="entry name" value="MacB_PCD"/>
</dbReference>
<dbReference type="Proteomes" id="UP000562027">
    <property type="component" value="Unassembled WGS sequence"/>
</dbReference>
<keyword evidence="4 7" id="KW-1133">Transmembrane helix</keyword>
<dbReference type="RefSeq" id="WP_246448208.1">
    <property type="nucleotide sequence ID" value="NZ_JACHLP010000002.1"/>
</dbReference>
<name>A0A840L3N7_9BURK</name>
<evidence type="ECO:0000313" key="10">
    <source>
        <dbReference type="EMBL" id="MBB4842566.1"/>
    </source>
</evidence>
<dbReference type="GO" id="GO:0005886">
    <property type="term" value="C:plasma membrane"/>
    <property type="evidence" value="ECO:0007669"/>
    <property type="project" value="UniProtKB-SubCell"/>
</dbReference>
<evidence type="ECO:0000256" key="4">
    <source>
        <dbReference type="ARBA" id="ARBA00022989"/>
    </source>
</evidence>
<evidence type="ECO:0000256" key="3">
    <source>
        <dbReference type="ARBA" id="ARBA00022692"/>
    </source>
</evidence>
<reference evidence="10 11" key="1">
    <citation type="submission" date="2020-08" db="EMBL/GenBank/DDBJ databases">
        <title>Functional genomics of gut bacteria from endangered species of beetles.</title>
        <authorList>
            <person name="Carlos-Shanley C."/>
        </authorList>
    </citation>
    <scope>NUCLEOTIDE SEQUENCE [LARGE SCALE GENOMIC DNA]</scope>
    <source>
        <strain evidence="10 11">S00239</strain>
    </source>
</reference>
<gene>
    <name evidence="10" type="ORF">HNP55_001081</name>
</gene>
<feature type="transmembrane region" description="Helical" evidence="7">
    <location>
        <begin position="281"/>
        <end position="306"/>
    </location>
</feature>
<dbReference type="Pfam" id="PF02687">
    <property type="entry name" value="FtsX"/>
    <property type="match status" value="1"/>
</dbReference>
<evidence type="ECO:0000259" key="8">
    <source>
        <dbReference type="Pfam" id="PF02687"/>
    </source>
</evidence>
<evidence type="ECO:0000259" key="9">
    <source>
        <dbReference type="Pfam" id="PF12704"/>
    </source>
</evidence>
<evidence type="ECO:0000256" key="7">
    <source>
        <dbReference type="SAM" id="Phobius"/>
    </source>
</evidence>
<feature type="transmembrane region" description="Helical" evidence="7">
    <location>
        <begin position="327"/>
        <end position="354"/>
    </location>
</feature>
<keyword evidence="11" id="KW-1185">Reference proteome</keyword>
<sequence length="405" mass="42575">MNAAQIFLEALRSLNANRLRSALTMLGVVIGIASVLMMLSVGDGVRNFIAKELSVLGSNQLIVQPGTPVDGGGVRRRSGEVPNLTVDDARALAKLPSLKGAAPALQGFFQLQYGDSNSNQTVLGVTPAMISLRNWRVESGVALDERDVQAANRVVVIGSKLAADHYAGRDPLGQVLRMDGQPFTIIGVMGGSGRTLDGTELGELVLVPISAMPLRLARPGLVHYISLQVKEAGGMEDAKLDVAELLRDRHRITGDKLDDFAITDLASIAKTGAAIGTGLSLGLGVIGAISLLVGGIGIMNIMLVSVSERVREIGIRMAIGAKPRDVLWQFLGEAVLLCVLGGLIGLALAALGVAGVNATGKFEMVLAFKHILVAVGFASAVGIFFGYYPARRASRLLPIECLRQD</sequence>
<evidence type="ECO:0000256" key="6">
    <source>
        <dbReference type="ARBA" id="ARBA00038076"/>
    </source>
</evidence>
<dbReference type="GO" id="GO:0022857">
    <property type="term" value="F:transmembrane transporter activity"/>
    <property type="evidence" value="ECO:0007669"/>
    <property type="project" value="TreeGrafter"/>
</dbReference>
<proteinExistence type="inferred from homology"/>
<dbReference type="PANTHER" id="PTHR30572">
    <property type="entry name" value="MEMBRANE COMPONENT OF TRANSPORTER-RELATED"/>
    <property type="match status" value="1"/>
</dbReference>
<keyword evidence="5 7" id="KW-0472">Membrane</keyword>
<keyword evidence="3 7" id="KW-0812">Transmembrane</keyword>
<dbReference type="AlphaFoldDB" id="A0A840L3N7"/>
<feature type="transmembrane region" description="Helical" evidence="7">
    <location>
        <begin position="366"/>
        <end position="388"/>
    </location>
</feature>
<comment type="subcellular location">
    <subcellularLocation>
        <location evidence="1">Cell membrane</location>
        <topology evidence="1">Multi-pass membrane protein</topology>
    </subcellularLocation>
</comment>
<comment type="similarity">
    <text evidence="6">Belongs to the ABC-4 integral membrane protein family.</text>
</comment>
<keyword evidence="2" id="KW-1003">Cell membrane</keyword>
<comment type="caution">
    <text evidence="10">The sequence shown here is derived from an EMBL/GenBank/DDBJ whole genome shotgun (WGS) entry which is preliminary data.</text>
</comment>
<dbReference type="InterPro" id="IPR003838">
    <property type="entry name" value="ABC3_permease_C"/>
</dbReference>
<evidence type="ECO:0000256" key="5">
    <source>
        <dbReference type="ARBA" id="ARBA00023136"/>
    </source>
</evidence>
<feature type="transmembrane region" description="Helical" evidence="7">
    <location>
        <begin position="21"/>
        <end position="41"/>
    </location>
</feature>
<dbReference type="EMBL" id="JACHLP010000002">
    <property type="protein sequence ID" value="MBB4842566.1"/>
    <property type="molecule type" value="Genomic_DNA"/>
</dbReference>